<sequence>MNSIREFFENFYSGIEKNRELKIDFSLEIANLFKELSKEYKKTFSTVAKIEIDGKTFFVSDPYINIQPSLKQFPKLVSNTIAVAKFSGIEEVKVAVVSAVELVNLNMESSVYGAVVEAMGKRGQFGKGVFVEGPLSMDVALSEKAAKEKKVLTDVAGKANALVCHRGSIARGIVDGLDFSGKAKTEIFLTDGEEVFKVV</sequence>
<dbReference type="PANTHER" id="PTHR43356">
    <property type="entry name" value="PHOSPHATE ACETYLTRANSFERASE"/>
    <property type="match status" value="1"/>
</dbReference>
<dbReference type="InterPro" id="IPR050500">
    <property type="entry name" value="Phos_Acetyltrans/Butyryltrans"/>
</dbReference>
<dbReference type="AlphaFoldDB" id="A0A7R6SY56"/>
<evidence type="ECO:0000256" key="1">
    <source>
        <dbReference type="ARBA" id="ARBA00022679"/>
    </source>
</evidence>
<dbReference type="InterPro" id="IPR002505">
    <property type="entry name" value="PTA_PTB"/>
</dbReference>
<keyword evidence="5" id="KW-1185">Reference proteome</keyword>
<dbReference type="KEGG" id="thyd:TTHT_0852"/>
<name>A0A7R6SY56_9BACT</name>
<dbReference type="Pfam" id="PF01515">
    <property type="entry name" value="PTA_PTB"/>
    <property type="match status" value="1"/>
</dbReference>
<dbReference type="EMBL" id="AP017470">
    <property type="protein sequence ID" value="BBB32414.1"/>
    <property type="molecule type" value="Genomic_DNA"/>
</dbReference>
<keyword evidence="1" id="KW-0808">Transferase</keyword>
<dbReference type="RefSeq" id="WP_201328761.1">
    <property type="nucleotide sequence ID" value="NZ_AP017470.1"/>
</dbReference>
<evidence type="ECO:0000313" key="5">
    <source>
        <dbReference type="Proteomes" id="UP000595564"/>
    </source>
</evidence>
<protein>
    <recommendedName>
        <fullName evidence="3">Phosphate acetyl/butaryl transferase domain-containing protein</fullName>
    </recommendedName>
</protein>
<keyword evidence="2" id="KW-0012">Acyltransferase</keyword>
<dbReference type="PANTHER" id="PTHR43356:SF2">
    <property type="entry name" value="PHOSPHATE ACETYLTRANSFERASE"/>
    <property type="match status" value="1"/>
</dbReference>
<feature type="domain" description="Phosphate acetyl/butaryl transferase" evidence="3">
    <location>
        <begin position="39"/>
        <end position="163"/>
    </location>
</feature>
<evidence type="ECO:0000313" key="4">
    <source>
        <dbReference type="EMBL" id="BBB32414.1"/>
    </source>
</evidence>
<dbReference type="Gene3D" id="3.40.718.10">
    <property type="entry name" value="Isopropylmalate Dehydrogenase"/>
    <property type="match status" value="1"/>
</dbReference>
<dbReference type="Proteomes" id="UP000595564">
    <property type="component" value="Chromosome"/>
</dbReference>
<proteinExistence type="predicted"/>
<gene>
    <name evidence="4" type="ORF">TTHT_0852</name>
</gene>
<organism evidence="4 5">
    <name type="scientific">Thermotomaculum hydrothermale</name>
    <dbReference type="NCBI Taxonomy" id="981385"/>
    <lineage>
        <taxon>Bacteria</taxon>
        <taxon>Pseudomonadati</taxon>
        <taxon>Acidobacteriota</taxon>
        <taxon>Holophagae</taxon>
        <taxon>Thermotomaculales</taxon>
        <taxon>Thermotomaculaceae</taxon>
        <taxon>Thermotomaculum</taxon>
    </lineage>
</organism>
<dbReference type="SUPFAM" id="SSF53659">
    <property type="entry name" value="Isocitrate/Isopropylmalate dehydrogenase-like"/>
    <property type="match status" value="1"/>
</dbReference>
<evidence type="ECO:0000256" key="2">
    <source>
        <dbReference type="ARBA" id="ARBA00023315"/>
    </source>
</evidence>
<dbReference type="GO" id="GO:0016746">
    <property type="term" value="F:acyltransferase activity"/>
    <property type="evidence" value="ECO:0007669"/>
    <property type="project" value="UniProtKB-KW"/>
</dbReference>
<reference evidence="4 5" key="1">
    <citation type="journal article" date="2012" name="Extremophiles">
        <title>Thermotomaculum hydrothermale gen. nov., sp. nov., a novel heterotrophic thermophile within the phylum Acidobacteria from a deep-sea hydrothermal vent chimney in the Southern Okinawa Trough.</title>
        <authorList>
            <person name="Izumi H."/>
            <person name="Nunoura T."/>
            <person name="Miyazaki M."/>
            <person name="Mino S."/>
            <person name="Toki T."/>
            <person name="Takai K."/>
            <person name="Sako Y."/>
            <person name="Sawabe T."/>
            <person name="Nakagawa S."/>
        </authorList>
    </citation>
    <scope>NUCLEOTIDE SEQUENCE [LARGE SCALE GENOMIC DNA]</scope>
    <source>
        <strain evidence="4 5">AC55</strain>
    </source>
</reference>
<accession>A0A7R6SY56</accession>
<evidence type="ECO:0000259" key="3">
    <source>
        <dbReference type="Pfam" id="PF01515"/>
    </source>
</evidence>